<protein>
    <recommendedName>
        <fullName evidence="2">Altered inheritance of mitochondria protein 6</fullName>
    </recommendedName>
</protein>
<organism evidence="3 4">
    <name type="scientific">Aaosphaeria arxii CBS 175.79</name>
    <dbReference type="NCBI Taxonomy" id="1450172"/>
    <lineage>
        <taxon>Eukaryota</taxon>
        <taxon>Fungi</taxon>
        <taxon>Dikarya</taxon>
        <taxon>Ascomycota</taxon>
        <taxon>Pezizomycotina</taxon>
        <taxon>Dothideomycetes</taxon>
        <taxon>Pleosporomycetidae</taxon>
        <taxon>Pleosporales</taxon>
        <taxon>Pleosporales incertae sedis</taxon>
        <taxon>Aaosphaeria</taxon>
    </lineage>
</organism>
<comment type="similarity">
    <text evidence="1">Belongs to the AIM6 family.</text>
</comment>
<accession>A0A6A5Y8P9</accession>
<evidence type="ECO:0000313" key="3">
    <source>
        <dbReference type="EMBL" id="KAF2021696.1"/>
    </source>
</evidence>
<reference evidence="3" key="1">
    <citation type="journal article" date="2020" name="Stud. Mycol.">
        <title>101 Dothideomycetes genomes: a test case for predicting lifestyles and emergence of pathogens.</title>
        <authorList>
            <person name="Haridas S."/>
            <person name="Albert R."/>
            <person name="Binder M."/>
            <person name="Bloem J."/>
            <person name="Labutti K."/>
            <person name="Salamov A."/>
            <person name="Andreopoulos B."/>
            <person name="Baker S."/>
            <person name="Barry K."/>
            <person name="Bills G."/>
            <person name="Bluhm B."/>
            <person name="Cannon C."/>
            <person name="Castanera R."/>
            <person name="Culley D."/>
            <person name="Daum C."/>
            <person name="Ezra D."/>
            <person name="Gonzalez J."/>
            <person name="Henrissat B."/>
            <person name="Kuo A."/>
            <person name="Liang C."/>
            <person name="Lipzen A."/>
            <person name="Lutzoni F."/>
            <person name="Magnuson J."/>
            <person name="Mondo S."/>
            <person name="Nolan M."/>
            <person name="Ohm R."/>
            <person name="Pangilinan J."/>
            <person name="Park H.-J."/>
            <person name="Ramirez L."/>
            <person name="Alfaro M."/>
            <person name="Sun H."/>
            <person name="Tritt A."/>
            <person name="Yoshinaga Y."/>
            <person name="Zwiers L.-H."/>
            <person name="Turgeon B."/>
            <person name="Goodwin S."/>
            <person name="Spatafora J."/>
            <person name="Crous P."/>
            <person name="Grigoriev I."/>
        </authorList>
    </citation>
    <scope>NUCLEOTIDE SEQUENCE</scope>
    <source>
        <strain evidence="3">CBS 175.79</strain>
    </source>
</reference>
<dbReference type="InterPro" id="IPR017946">
    <property type="entry name" value="PLC-like_Pdiesterase_TIM-brl"/>
</dbReference>
<dbReference type="SUPFAM" id="SSF51695">
    <property type="entry name" value="PLC-like phosphodiesterases"/>
    <property type="match status" value="1"/>
</dbReference>
<dbReference type="OrthoDB" id="4153866at2759"/>
<dbReference type="GeneID" id="54288951"/>
<evidence type="ECO:0000256" key="2">
    <source>
        <dbReference type="ARBA" id="ARBA00014286"/>
    </source>
</evidence>
<proteinExistence type="inferred from homology"/>
<dbReference type="GO" id="GO:0008081">
    <property type="term" value="F:phosphoric diester hydrolase activity"/>
    <property type="evidence" value="ECO:0007669"/>
    <property type="project" value="InterPro"/>
</dbReference>
<dbReference type="Proteomes" id="UP000799778">
    <property type="component" value="Unassembled WGS sequence"/>
</dbReference>
<dbReference type="EMBL" id="ML978066">
    <property type="protein sequence ID" value="KAF2021696.1"/>
    <property type="molecule type" value="Genomic_DNA"/>
</dbReference>
<dbReference type="GO" id="GO:0006629">
    <property type="term" value="P:lipid metabolic process"/>
    <property type="evidence" value="ECO:0007669"/>
    <property type="project" value="InterPro"/>
</dbReference>
<name>A0A6A5Y8P9_9PLEO</name>
<sequence length="452" mass="49076">MIIPNLRSPDRVKLVNAAPINDTLVVQAADYISSCGPAWMATTDIKSNAGQLARVGFNSAVDLFCDKAGGHTVGPQKYLSLATRVWLNSGNPQTSGLNGYVYFEIHNKREMNHIVTSQSCKDYLKKLSVEGSKCYGKDNKDTKGGTWQVGKDDVSYHAIANKIPPTFDAVDKIIVLDGELQPLGNGGLGRTLVPFPTFSFNDITPIRCHSHNDYTRDTALYSALSAGCIGVEVDIWPQGDKLVVGHEDPGTNGPTIQNLYINPIKKLIDERGAVFPAKPGQGLFVLVDFKSNADQTWDLLVKALEPLQSAGYLSTWNGGFKQGLVTVIGSGNAIIDGNVPTPIAKALNVATNPGRSIFVDARVHKDMANFDASNTFYTSASFKDAVQLGTGTISGSNLQKMRNQIKAGHEKGFAVRYWDIPSQSQWQQLVDEGVDRLNVDDLFAVASVNWKL</sequence>
<dbReference type="Gene3D" id="3.20.20.190">
    <property type="entry name" value="Phosphatidylinositol (PI) phosphodiesterase"/>
    <property type="match status" value="1"/>
</dbReference>
<evidence type="ECO:0000313" key="4">
    <source>
        <dbReference type="Proteomes" id="UP000799778"/>
    </source>
</evidence>
<dbReference type="RefSeq" id="XP_033390035.1">
    <property type="nucleotide sequence ID" value="XM_033531554.1"/>
</dbReference>
<keyword evidence="4" id="KW-1185">Reference proteome</keyword>
<dbReference type="PANTHER" id="PTHR31571:SF1">
    <property type="entry name" value="ALTERED INHERITANCE OF MITOCHONDRIA PROTEIN 6"/>
    <property type="match status" value="1"/>
</dbReference>
<evidence type="ECO:0000256" key="1">
    <source>
        <dbReference type="ARBA" id="ARBA00008858"/>
    </source>
</evidence>
<dbReference type="AlphaFoldDB" id="A0A6A5Y8P9"/>
<gene>
    <name evidence="3" type="ORF">BU24DRAFT_457653</name>
</gene>
<dbReference type="PANTHER" id="PTHR31571">
    <property type="entry name" value="ALTERED INHERITANCE OF MITOCHONDRIA PROTEIN 6"/>
    <property type="match status" value="1"/>
</dbReference>
<dbReference type="InterPro" id="IPR051236">
    <property type="entry name" value="HAT_RTT109-like"/>
</dbReference>